<dbReference type="SUPFAM" id="SSF53850">
    <property type="entry name" value="Periplasmic binding protein-like II"/>
    <property type="match status" value="1"/>
</dbReference>
<dbReference type="PANTHER" id="PTHR35936">
    <property type="entry name" value="MEMBRANE-BOUND LYTIC MUREIN TRANSGLYCOSYLASE F"/>
    <property type="match status" value="1"/>
</dbReference>
<dbReference type="Proteomes" id="UP000680714">
    <property type="component" value="Unassembled WGS sequence"/>
</dbReference>
<name>A0ABS5IBT2_9PROT</name>
<comment type="caution">
    <text evidence="3">The sequence shown here is derived from an EMBL/GenBank/DDBJ whole genome shotgun (WGS) entry which is preliminary data.</text>
</comment>
<keyword evidence="1" id="KW-0732">Signal</keyword>
<dbReference type="SMART" id="SM00062">
    <property type="entry name" value="PBPb"/>
    <property type="match status" value="1"/>
</dbReference>
<sequence>MLGFALAYHRHWGNFWWWGMAMGRWAWGAFAVVMAWGSAAAADTIRLRADDWCPYNCTEAKMGYGVELATEIFAAAGHDVQYQLTPWSRSLEDCLRGEVEAVIGAAPVDSPDLVFGAEPIGVWDSTFVVRTGVSWRYDGVASLEQIKLAAIIGYIYMEPVGGYIDAHKKDRKRVDLIGGTAPLDQSLKMVAAGRIDATLESRSVLEYKLREMGLADRLELAGGTESGPIYIAFSPLQAKARDYAAILDQGIRAMRASGRLKQILDRYGVRDWK</sequence>
<dbReference type="EMBL" id="JAGTUF010000006">
    <property type="protein sequence ID" value="MBR9971885.1"/>
    <property type="molecule type" value="Genomic_DNA"/>
</dbReference>
<evidence type="ECO:0000313" key="4">
    <source>
        <dbReference type="Proteomes" id="UP000680714"/>
    </source>
</evidence>
<gene>
    <name evidence="3" type="ORF">KEC16_09165</name>
</gene>
<dbReference type="Pfam" id="PF00497">
    <property type="entry name" value="SBP_bac_3"/>
    <property type="match status" value="1"/>
</dbReference>
<accession>A0ABS5IBT2</accession>
<dbReference type="PANTHER" id="PTHR35936:SF25">
    <property type="entry name" value="ABC TRANSPORTER SUBSTRATE-BINDING PROTEIN"/>
    <property type="match status" value="1"/>
</dbReference>
<evidence type="ECO:0000259" key="2">
    <source>
        <dbReference type="SMART" id="SM00062"/>
    </source>
</evidence>
<evidence type="ECO:0000313" key="3">
    <source>
        <dbReference type="EMBL" id="MBR9971885.1"/>
    </source>
</evidence>
<keyword evidence="4" id="KW-1185">Reference proteome</keyword>
<protein>
    <submittedName>
        <fullName evidence="3">Transporter substrate-binding domain-containing protein</fullName>
    </submittedName>
</protein>
<feature type="domain" description="Solute-binding protein family 3/N-terminal" evidence="2">
    <location>
        <begin position="44"/>
        <end position="271"/>
    </location>
</feature>
<dbReference type="Gene3D" id="3.40.190.10">
    <property type="entry name" value="Periplasmic binding protein-like II"/>
    <property type="match status" value="2"/>
</dbReference>
<proteinExistence type="predicted"/>
<dbReference type="InterPro" id="IPR001638">
    <property type="entry name" value="Solute-binding_3/MltF_N"/>
</dbReference>
<reference evidence="3 4" key="1">
    <citation type="submission" date="2021-04" db="EMBL/GenBank/DDBJ databases">
        <title>Magnetospirillum sulfuroxidans sp. nov., a facultative chemolithoautotrophic sulfur-oxidizing alphaproteobacterium isolated from freshwater sediment and proposals for Paramagetospirillum gen. nov., and Magnetospirillaceae fam. nov.</title>
        <authorList>
            <person name="Koziaeva V."/>
            <person name="Geelhoed J.S."/>
            <person name="Sorokin D.Y."/>
            <person name="Grouzdev D.S."/>
        </authorList>
    </citation>
    <scope>NUCLEOTIDE SEQUENCE [LARGE SCALE GENOMIC DNA]</scope>
    <source>
        <strain evidence="3 4">J10</strain>
    </source>
</reference>
<evidence type="ECO:0000256" key="1">
    <source>
        <dbReference type="ARBA" id="ARBA00022729"/>
    </source>
</evidence>
<organism evidence="3 4">
    <name type="scientific">Magnetospirillum sulfuroxidans</name>
    <dbReference type="NCBI Taxonomy" id="611300"/>
    <lineage>
        <taxon>Bacteria</taxon>
        <taxon>Pseudomonadati</taxon>
        <taxon>Pseudomonadota</taxon>
        <taxon>Alphaproteobacteria</taxon>
        <taxon>Rhodospirillales</taxon>
        <taxon>Rhodospirillaceae</taxon>
        <taxon>Magnetospirillum</taxon>
    </lineage>
</organism>
<dbReference type="RefSeq" id="WP_211548079.1">
    <property type="nucleotide sequence ID" value="NZ_JAGTUF010000006.1"/>
</dbReference>